<dbReference type="RefSeq" id="WP_145873519.1">
    <property type="nucleotide sequence ID" value="NZ_CP046904.1"/>
</dbReference>
<reference evidence="1 2" key="1">
    <citation type="submission" date="2019-12" db="EMBL/GenBank/DDBJ databases">
        <title>Draft Genome Sequences of Six Type Strains of the Genus Massilia.</title>
        <authorList>
            <person name="Miess H."/>
            <person name="Frediansyah A."/>
            <person name="Goeker M."/>
            <person name="Gross H."/>
        </authorList>
    </citation>
    <scope>NUCLEOTIDE SEQUENCE [LARGE SCALE GENOMIC DNA]</scope>
    <source>
        <strain evidence="1 2">DSM 26639</strain>
    </source>
</reference>
<gene>
    <name evidence="1" type="ORF">GO485_05565</name>
</gene>
<sequence>MARPGQLEAQRSYRYAAGTNRLLTASAQGDAVPALAWLHHPAGLPLTQLVLGDGAASRRIA</sequence>
<evidence type="ECO:0000313" key="2">
    <source>
        <dbReference type="Proteomes" id="UP000437862"/>
    </source>
</evidence>
<dbReference type="EMBL" id="CP046904">
    <property type="protein sequence ID" value="QGZ38575.1"/>
    <property type="molecule type" value="Genomic_DNA"/>
</dbReference>
<name>A0ABX6FN61_9BURK</name>
<organism evidence="1 2">
    <name type="scientific">Pseudoduganella flava</name>
    <dbReference type="NCBI Taxonomy" id="871742"/>
    <lineage>
        <taxon>Bacteria</taxon>
        <taxon>Pseudomonadati</taxon>
        <taxon>Pseudomonadota</taxon>
        <taxon>Betaproteobacteria</taxon>
        <taxon>Burkholderiales</taxon>
        <taxon>Oxalobacteraceae</taxon>
        <taxon>Telluria group</taxon>
        <taxon>Pseudoduganella</taxon>
    </lineage>
</organism>
<dbReference type="Proteomes" id="UP000437862">
    <property type="component" value="Chromosome"/>
</dbReference>
<protein>
    <submittedName>
        <fullName evidence="1">Uncharacterized protein</fullName>
    </submittedName>
</protein>
<keyword evidence="2" id="KW-1185">Reference proteome</keyword>
<proteinExistence type="predicted"/>
<accession>A0ABX6FN61</accession>
<evidence type="ECO:0000313" key="1">
    <source>
        <dbReference type="EMBL" id="QGZ38575.1"/>
    </source>
</evidence>